<dbReference type="Pfam" id="PF01202">
    <property type="entry name" value="SKI"/>
    <property type="match status" value="1"/>
</dbReference>
<evidence type="ECO:0000256" key="9">
    <source>
        <dbReference type="ARBA" id="ARBA00023141"/>
    </source>
</evidence>
<dbReference type="GO" id="GO:0016301">
    <property type="term" value="F:kinase activity"/>
    <property type="evidence" value="ECO:0007669"/>
    <property type="project" value="UniProtKB-KW"/>
</dbReference>
<keyword evidence="11" id="KW-0963">Cytoplasm</keyword>
<keyword evidence="9 11" id="KW-0057">Aromatic amino acid biosynthesis</keyword>
<comment type="caution">
    <text evidence="13">The sequence shown here is derived from an EMBL/GenBank/DDBJ whole genome shotgun (WGS) entry which is preliminary data.</text>
</comment>
<dbReference type="EMBL" id="BMXE01000002">
    <property type="protein sequence ID" value="GHB28673.1"/>
    <property type="molecule type" value="Genomic_DNA"/>
</dbReference>
<comment type="subunit">
    <text evidence="11">Monomer.</text>
</comment>
<comment type="function">
    <text evidence="11">Catalyzes the specific phosphorylation of the 3-hydroxyl group of shikimic acid using ATP as a cosubstrate.</text>
</comment>
<gene>
    <name evidence="11 13" type="primary">aroK</name>
    <name evidence="13" type="ORF">GCM10007094_16550</name>
</gene>
<dbReference type="HAMAP" id="MF_00109">
    <property type="entry name" value="Shikimate_kinase"/>
    <property type="match status" value="1"/>
</dbReference>
<comment type="cofactor">
    <cofactor evidence="11">
        <name>Mg(2+)</name>
        <dbReference type="ChEBI" id="CHEBI:18420"/>
    </cofactor>
    <text evidence="11">Binds 1 Mg(2+) ion per subunit.</text>
</comment>
<evidence type="ECO:0000256" key="4">
    <source>
        <dbReference type="ARBA" id="ARBA00022605"/>
    </source>
</evidence>
<dbReference type="RefSeq" id="WP_189436270.1">
    <property type="nucleotide sequence ID" value="NZ_BMXE01000002.1"/>
</dbReference>
<feature type="binding site" evidence="11">
    <location>
        <position position="87"/>
    </location>
    <ligand>
        <name>substrate</name>
    </ligand>
</feature>
<dbReference type="Proteomes" id="UP000637980">
    <property type="component" value="Unassembled WGS sequence"/>
</dbReference>
<keyword evidence="11" id="KW-0479">Metal-binding</keyword>
<keyword evidence="6 11" id="KW-0547">Nucleotide-binding</keyword>
<protein>
    <recommendedName>
        <fullName evidence="3 11">Shikimate kinase</fullName>
        <shortName evidence="11">SK</shortName>
        <ecNumber evidence="3 11">2.7.1.71</ecNumber>
    </recommendedName>
</protein>
<keyword evidence="14" id="KW-1185">Reference proteome</keyword>
<dbReference type="PANTHER" id="PTHR21087">
    <property type="entry name" value="SHIKIMATE KINASE"/>
    <property type="match status" value="1"/>
</dbReference>
<dbReference type="PRINTS" id="PR01100">
    <property type="entry name" value="SHIKIMTKNASE"/>
</dbReference>
<evidence type="ECO:0000256" key="8">
    <source>
        <dbReference type="ARBA" id="ARBA00022840"/>
    </source>
</evidence>
<keyword evidence="7 11" id="KW-0418">Kinase</keyword>
<dbReference type="InterPro" id="IPR031322">
    <property type="entry name" value="Shikimate/glucono_kinase"/>
</dbReference>
<evidence type="ECO:0000256" key="3">
    <source>
        <dbReference type="ARBA" id="ARBA00012154"/>
    </source>
</evidence>
<evidence type="ECO:0000256" key="11">
    <source>
        <dbReference type="HAMAP-Rule" id="MF_00109"/>
    </source>
</evidence>
<keyword evidence="4 11" id="KW-0028">Amino-acid biosynthesis</keyword>
<dbReference type="InterPro" id="IPR000623">
    <property type="entry name" value="Shikimate_kinase/TSH1"/>
</dbReference>
<keyword evidence="5 11" id="KW-0808">Transferase</keyword>
<feature type="binding site" evidence="11">
    <location>
        <position position="45"/>
    </location>
    <ligand>
        <name>Mg(2+)</name>
        <dbReference type="ChEBI" id="CHEBI:18420"/>
    </ligand>
</feature>
<dbReference type="EC" id="2.7.1.71" evidence="3 11"/>
<evidence type="ECO:0000256" key="1">
    <source>
        <dbReference type="ARBA" id="ARBA00004842"/>
    </source>
</evidence>
<evidence type="ECO:0000256" key="5">
    <source>
        <dbReference type="ARBA" id="ARBA00022679"/>
    </source>
</evidence>
<dbReference type="NCBIfam" id="NF010552">
    <property type="entry name" value="PRK13946.1"/>
    <property type="match status" value="1"/>
</dbReference>
<comment type="similarity">
    <text evidence="2 11">Belongs to the shikimate kinase family.</text>
</comment>
<feature type="binding site" evidence="11">
    <location>
        <begin position="41"/>
        <end position="46"/>
    </location>
    <ligand>
        <name>ATP</name>
        <dbReference type="ChEBI" id="CHEBI:30616"/>
    </ligand>
</feature>
<dbReference type="Gene3D" id="3.40.50.300">
    <property type="entry name" value="P-loop containing nucleotide triphosphate hydrolases"/>
    <property type="match status" value="1"/>
</dbReference>
<dbReference type="CDD" id="cd00464">
    <property type="entry name" value="SK"/>
    <property type="match status" value="1"/>
</dbReference>
<dbReference type="InterPro" id="IPR027417">
    <property type="entry name" value="P-loop_NTPase"/>
</dbReference>
<keyword evidence="8 11" id="KW-0067">ATP-binding</keyword>
<accession>A0ABQ3EAP4</accession>
<evidence type="ECO:0000256" key="7">
    <source>
        <dbReference type="ARBA" id="ARBA00022777"/>
    </source>
</evidence>
<proteinExistence type="inferred from homology"/>
<comment type="subcellular location">
    <subcellularLocation>
        <location evidence="11">Cytoplasm</location>
    </subcellularLocation>
</comment>
<feature type="binding site" evidence="11">
    <location>
        <position position="166"/>
    </location>
    <ligand>
        <name>substrate</name>
    </ligand>
</feature>
<dbReference type="PROSITE" id="PS01128">
    <property type="entry name" value="SHIKIMATE_KINASE"/>
    <property type="match status" value="1"/>
</dbReference>
<dbReference type="InterPro" id="IPR023000">
    <property type="entry name" value="Shikimate_kinase_CS"/>
</dbReference>
<feature type="region of interest" description="Disordered" evidence="12">
    <location>
        <begin position="1"/>
        <end position="21"/>
    </location>
</feature>
<reference evidence="14" key="1">
    <citation type="journal article" date="2019" name="Int. J. Syst. Evol. Microbiol.">
        <title>The Global Catalogue of Microorganisms (GCM) 10K type strain sequencing project: providing services to taxonomists for standard genome sequencing and annotation.</title>
        <authorList>
            <consortium name="The Broad Institute Genomics Platform"/>
            <consortium name="The Broad Institute Genome Sequencing Center for Infectious Disease"/>
            <person name="Wu L."/>
            <person name="Ma J."/>
        </authorList>
    </citation>
    <scope>NUCLEOTIDE SEQUENCE [LARGE SCALE GENOMIC DNA]</scope>
    <source>
        <strain evidence="14">KCTC 12861</strain>
    </source>
</reference>
<feature type="binding site" evidence="11">
    <location>
        <position position="109"/>
    </location>
    <ligand>
        <name>substrate</name>
    </ligand>
</feature>
<comment type="catalytic activity">
    <reaction evidence="10 11">
        <text>shikimate + ATP = 3-phosphoshikimate + ADP + H(+)</text>
        <dbReference type="Rhea" id="RHEA:13121"/>
        <dbReference type="ChEBI" id="CHEBI:15378"/>
        <dbReference type="ChEBI" id="CHEBI:30616"/>
        <dbReference type="ChEBI" id="CHEBI:36208"/>
        <dbReference type="ChEBI" id="CHEBI:145989"/>
        <dbReference type="ChEBI" id="CHEBI:456216"/>
        <dbReference type="EC" id="2.7.1.71"/>
    </reaction>
</comment>
<organism evidence="13 14">
    <name type="scientific">Pseudovibrio japonicus</name>
    <dbReference type="NCBI Taxonomy" id="366534"/>
    <lineage>
        <taxon>Bacteria</taxon>
        <taxon>Pseudomonadati</taxon>
        <taxon>Pseudomonadota</taxon>
        <taxon>Alphaproteobacteria</taxon>
        <taxon>Hyphomicrobiales</taxon>
        <taxon>Stappiaceae</taxon>
        <taxon>Pseudovibrio</taxon>
    </lineage>
</organism>
<sequence length="214" mass="24065">MNRRGRGVTANDTKSDKKRQRQQNILMRLGNKPIVLVGIMGCGKSTVGRRLAQYLSLNFVDADAEIEKAADRSISEIFAEHGESYFRQGEKRVIARLLDEGPQILATGGGAFINSETRARIKEKGVSVWMKAELPVIMTRVRKRPTRPLLQTADPEATMKKLMDERYPIYEEADMTIWSHDVTHEAVMEEILIALEKGLPPLTDEASENNEVGK</sequence>
<evidence type="ECO:0000256" key="6">
    <source>
        <dbReference type="ARBA" id="ARBA00022741"/>
    </source>
</evidence>
<evidence type="ECO:0000256" key="10">
    <source>
        <dbReference type="ARBA" id="ARBA00048567"/>
    </source>
</evidence>
<comment type="caution">
    <text evidence="11">Lacks conserved residue(s) required for the propagation of feature annotation.</text>
</comment>
<dbReference type="SUPFAM" id="SSF52540">
    <property type="entry name" value="P-loop containing nucleoside triphosphate hydrolases"/>
    <property type="match status" value="1"/>
</dbReference>
<feature type="binding site" evidence="11">
    <location>
        <position position="147"/>
    </location>
    <ligand>
        <name>ATP</name>
        <dbReference type="ChEBI" id="CHEBI:30616"/>
    </ligand>
</feature>
<evidence type="ECO:0000313" key="14">
    <source>
        <dbReference type="Proteomes" id="UP000637980"/>
    </source>
</evidence>
<feature type="binding site" evidence="11">
    <location>
        <position position="63"/>
    </location>
    <ligand>
        <name>substrate</name>
    </ligand>
</feature>
<comment type="pathway">
    <text evidence="1 11">Metabolic intermediate biosynthesis; chorismate biosynthesis; chorismate from D-erythrose 4-phosphate and phosphoenolpyruvate: step 5/7.</text>
</comment>
<evidence type="ECO:0000256" key="12">
    <source>
        <dbReference type="SAM" id="MobiDB-lite"/>
    </source>
</evidence>
<evidence type="ECO:0000256" key="2">
    <source>
        <dbReference type="ARBA" id="ARBA00006997"/>
    </source>
</evidence>
<evidence type="ECO:0000313" key="13">
    <source>
        <dbReference type="EMBL" id="GHB28673.1"/>
    </source>
</evidence>
<keyword evidence="11" id="KW-0460">Magnesium</keyword>
<name>A0ABQ3EAP4_9HYPH</name>
<dbReference type="PANTHER" id="PTHR21087:SF16">
    <property type="entry name" value="SHIKIMATE KINASE 1, CHLOROPLASTIC"/>
    <property type="match status" value="1"/>
</dbReference>